<organism evidence="1">
    <name type="scientific">Timema poppense</name>
    <name type="common">Walking stick</name>
    <dbReference type="NCBI Taxonomy" id="170557"/>
    <lineage>
        <taxon>Eukaryota</taxon>
        <taxon>Metazoa</taxon>
        <taxon>Ecdysozoa</taxon>
        <taxon>Arthropoda</taxon>
        <taxon>Hexapoda</taxon>
        <taxon>Insecta</taxon>
        <taxon>Pterygota</taxon>
        <taxon>Neoptera</taxon>
        <taxon>Polyneoptera</taxon>
        <taxon>Phasmatodea</taxon>
        <taxon>Timematodea</taxon>
        <taxon>Timematoidea</taxon>
        <taxon>Timematidae</taxon>
        <taxon>Timema</taxon>
    </lineage>
</organism>
<dbReference type="AlphaFoldDB" id="A0A7R9D882"/>
<sequence length="133" mass="15431">MKLFKTLERHTEGRDDVKKLTSCKLDATPTNIVAYRERVCNMRHIEICFEVMYRKVLFLNESDTLAQLLACLSTDLRVIGFDYQHVCRNAKGEKGKKIHVTKQQKEFQERVLVEQELICILVGTVVCLVVRVC</sequence>
<reference evidence="1" key="1">
    <citation type="submission" date="2020-11" db="EMBL/GenBank/DDBJ databases">
        <authorList>
            <person name="Tran Van P."/>
        </authorList>
    </citation>
    <scope>NUCLEOTIDE SEQUENCE</scope>
</reference>
<dbReference type="EMBL" id="OD003958">
    <property type="protein sequence ID" value="CAD7409008.1"/>
    <property type="molecule type" value="Genomic_DNA"/>
</dbReference>
<evidence type="ECO:0000313" key="1">
    <source>
        <dbReference type="EMBL" id="CAD7409008.1"/>
    </source>
</evidence>
<proteinExistence type="predicted"/>
<protein>
    <submittedName>
        <fullName evidence="1">Uncharacterized protein</fullName>
    </submittedName>
</protein>
<gene>
    <name evidence="1" type="ORF">TPSB3V08_LOCUS6633</name>
</gene>
<accession>A0A7R9D882</accession>
<name>A0A7R9D882_TIMPO</name>